<organism evidence="7 8">
    <name type="scientific">Candidatus Megaera venefica</name>
    <dbReference type="NCBI Taxonomy" id="2055910"/>
    <lineage>
        <taxon>Bacteria</taxon>
        <taxon>Pseudomonadati</taxon>
        <taxon>Pseudomonadota</taxon>
        <taxon>Alphaproteobacteria</taxon>
        <taxon>Rickettsiales</taxon>
        <taxon>Rickettsiaceae</taxon>
        <taxon>Candidatus Megaera</taxon>
    </lineage>
</organism>
<evidence type="ECO:0000256" key="1">
    <source>
        <dbReference type="ARBA" id="ARBA00007320"/>
    </source>
</evidence>
<feature type="compositionally biased region" description="Gly residues" evidence="5">
    <location>
        <begin position="21"/>
        <end position="31"/>
    </location>
</feature>
<keyword evidence="3 4" id="KW-0687">Ribonucleoprotein</keyword>
<dbReference type="SUPFAM" id="SSF52080">
    <property type="entry name" value="Ribosomal proteins L15p and L18e"/>
    <property type="match status" value="1"/>
</dbReference>
<dbReference type="Pfam" id="PF00828">
    <property type="entry name" value="Ribosomal_L27A"/>
    <property type="match status" value="1"/>
</dbReference>
<name>A0ABU5NAL1_9RICK</name>
<dbReference type="EMBL" id="JARJFB010000004">
    <property type="protein sequence ID" value="MEA0970176.1"/>
    <property type="molecule type" value="Genomic_DNA"/>
</dbReference>
<dbReference type="RefSeq" id="WP_322776083.1">
    <property type="nucleotide sequence ID" value="NZ_JARJFB010000004.1"/>
</dbReference>
<evidence type="ECO:0000313" key="8">
    <source>
        <dbReference type="Proteomes" id="UP001291687"/>
    </source>
</evidence>
<feature type="domain" description="Large ribosomal subunit protein uL15/eL18" evidence="6">
    <location>
        <begin position="74"/>
        <end position="148"/>
    </location>
</feature>
<comment type="function">
    <text evidence="4">Binds to the 23S rRNA.</text>
</comment>
<dbReference type="InterPro" id="IPR021131">
    <property type="entry name" value="Ribosomal_uL15/eL18"/>
</dbReference>
<comment type="similarity">
    <text evidence="1 4">Belongs to the universal ribosomal protein uL15 family.</text>
</comment>
<dbReference type="PANTHER" id="PTHR12934:SF11">
    <property type="entry name" value="LARGE RIBOSOMAL SUBUNIT PROTEIN UL15M"/>
    <property type="match status" value="1"/>
</dbReference>
<accession>A0ABU5NAL1</accession>
<protein>
    <recommendedName>
        <fullName evidence="4">Large ribosomal subunit protein uL15</fullName>
    </recommendedName>
</protein>
<evidence type="ECO:0000256" key="2">
    <source>
        <dbReference type="ARBA" id="ARBA00022980"/>
    </source>
</evidence>
<keyword evidence="2 4" id="KW-0689">Ribosomal protein</keyword>
<dbReference type="Proteomes" id="UP001291687">
    <property type="component" value="Unassembled WGS sequence"/>
</dbReference>
<evidence type="ECO:0000256" key="3">
    <source>
        <dbReference type="ARBA" id="ARBA00023274"/>
    </source>
</evidence>
<keyword evidence="8" id="KW-1185">Reference proteome</keyword>
<evidence type="ECO:0000313" key="7">
    <source>
        <dbReference type="EMBL" id="MEA0970176.1"/>
    </source>
</evidence>
<comment type="caution">
    <text evidence="7">The sequence shown here is derived from an EMBL/GenBank/DDBJ whole genome shotgun (WGS) entry which is preliminary data.</text>
</comment>
<evidence type="ECO:0000256" key="5">
    <source>
        <dbReference type="SAM" id="MobiDB-lite"/>
    </source>
</evidence>
<keyword evidence="4" id="KW-0694">RNA-binding</keyword>
<feature type="region of interest" description="Disordered" evidence="5">
    <location>
        <begin position="1"/>
        <end position="47"/>
    </location>
</feature>
<proteinExistence type="inferred from homology"/>
<gene>
    <name evidence="4" type="primary">rplO</name>
    <name evidence="7" type="ORF">Megvenef_00128</name>
</gene>
<evidence type="ECO:0000256" key="4">
    <source>
        <dbReference type="HAMAP-Rule" id="MF_01341"/>
    </source>
</evidence>
<dbReference type="PANTHER" id="PTHR12934">
    <property type="entry name" value="50S RIBOSOMAL PROTEIN L15"/>
    <property type="match status" value="1"/>
</dbReference>
<sequence>MKLNTLFNIPGSKKPRKRVGRGNGSGTGRTCGKGEKGQKSRSGVAIKTEGGQMPLIKRLPKRGFRCSKSIQYTPISLADIEALISMKRIDSANSINKDLLVDIGYIKSKMVPVKLLGGLEKVEHKLTIELDACSEGAKIVVEKAGGKVLAKTPGLDN</sequence>
<evidence type="ECO:0000259" key="6">
    <source>
        <dbReference type="Pfam" id="PF00828"/>
    </source>
</evidence>
<dbReference type="Gene3D" id="3.100.10.10">
    <property type="match status" value="1"/>
</dbReference>
<dbReference type="InterPro" id="IPR030878">
    <property type="entry name" value="Ribosomal_uL15"/>
</dbReference>
<dbReference type="InterPro" id="IPR036227">
    <property type="entry name" value="Ribosomal_uL15/eL18_sf"/>
</dbReference>
<dbReference type="GO" id="GO:0005840">
    <property type="term" value="C:ribosome"/>
    <property type="evidence" value="ECO:0007669"/>
    <property type="project" value="UniProtKB-KW"/>
</dbReference>
<reference evidence="7 8" key="1">
    <citation type="submission" date="2023-03" db="EMBL/GenBank/DDBJ databases">
        <title>Host association and intracellularity evolved multiple times independently in the Rickettsiales.</title>
        <authorList>
            <person name="Castelli M."/>
            <person name="Nardi T."/>
            <person name="Gammuto L."/>
            <person name="Bellinzona G."/>
            <person name="Sabaneyeva E."/>
            <person name="Potekhin A."/>
            <person name="Serra V."/>
            <person name="Petroni G."/>
            <person name="Sassera D."/>
        </authorList>
    </citation>
    <scope>NUCLEOTIDE SEQUENCE [LARGE SCALE GENOMIC DNA]</scope>
    <source>
        <strain evidence="7 8">Sr 2-6</strain>
    </source>
</reference>
<dbReference type="HAMAP" id="MF_01341">
    <property type="entry name" value="Ribosomal_uL15"/>
    <property type="match status" value="1"/>
</dbReference>
<dbReference type="NCBIfam" id="TIGR01071">
    <property type="entry name" value="rplO_bact"/>
    <property type="match status" value="1"/>
</dbReference>
<dbReference type="InterPro" id="IPR005749">
    <property type="entry name" value="Ribosomal_uL15_bac-type"/>
</dbReference>
<comment type="subunit">
    <text evidence="4">Part of the 50S ribosomal subunit.</text>
</comment>
<keyword evidence="4" id="KW-0699">rRNA-binding</keyword>